<proteinExistence type="inferred from homology"/>
<dbReference type="NCBIfam" id="TIGR00149">
    <property type="entry name" value="TIGR00149_YjbQ"/>
    <property type="match status" value="1"/>
</dbReference>
<protein>
    <submittedName>
        <fullName evidence="2">UPF0047 protein YjbQ</fullName>
    </submittedName>
</protein>
<dbReference type="InterPro" id="IPR035917">
    <property type="entry name" value="YjbQ-like_sf"/>
</dbReference>
<comment type="similarity">
    <text evidence="1">Belongs to the UPF0047 family.</text>
</comment>
<accession>A0A3B0WKQ5</accession>
<dbReference type="InterPro" id="IPR001602">
    <property type="entry name" value="UPF0047_YjbQ-like"/>
</dbReference>
<dbReference type="PANTHER" id="PTHR30615">
    <property type="entry name" value="UNCHARACTERIZED PROTEIN YJBQ-RELATED"/>
    <property type="match status" value="1"/>
</dbReference>
<reference evidence="2" key="1">
    <citation type="submission" date="2018-06" db="EMBL/GenBank/DDBJ databases">
        <authorList>
            <person name="Zhirakovskaya E."/>
        </authorList>
    </citation>
    <scope>NUCLEOTIDE SEQUENCE</scope>
</reference>
<dbReference type="Gene3D" id="2.60.120.460">
    <property type="entry name" value="YjbQ-like"/>
    <property type="match status" value="1"/>
</dbReference>
<dbReference type="Pfam" id="PF01894">
    <property type="entry name" value="YjbQ"/>
    <property type="match status" value="1"/>
</dbReference>
<dbReference type="AlphaFoldDB" id="A0A3B0WKQ5"/>
<dbReference type="PIRSF" id="PIRSF004681">
    <property type="entry name" value="UCP004681"/>
    <property type="match status" value="1"/>
</dbReference>
<evidence type="ECO:0000256" key="1">
    <source>
        <dbReference type="ARBA" id="ARBA00005534"/>
    </source>
</evidence>
<evidence type="ECO:0000313" key="2">
    <source>
        <dbReference type="EMBL" id="VAW51157.1"/>
    </source>
</evidence>
<gene>
    <name evidence="2" type="ORF">MNBD_GAMMA05-1011</name>
</gene>
<sequence>MIYQQKLRFSTKGRGTYNISDQIQDCINKSEVKAGICTLFIQHTSASIIMCENADKTVREDMDTYMAKLVKDGDSMFKHKDEGPDDMAAHMRTILTQGSLSIPIYKGKCDLGTWQGIYLWEHRTNCHKRNVSVTIMGE</sequence>
<dbReference type="PANTHER" id="PTHR30615:SF8">
    <property type="entry name" value="UPF0047 PROTEIN C4A8.02C"/>
    <property type="match status" value="1"/>
</dbReference>
<organism evidence="2">
    <name type="scientific">hydrothermal vent metagenome</name>
    <dbReference type="NCBI Taxonomy" id="652676"/>
    <lineage>
        <taxon>unclassified sequences</taxon>
        <taxon>metagenomes</taxon>
        <taxon>ecological metagenomes</taxon>
    </lineage>
</organism>
<dbReference type="SUPFAM" id="SSF111038">
    <property type="entry name" value="YjbQ-like"/>
    <property type="match status" value="1"/>
</dbReference>
<name>A0A3B0WKQ5_9ZZZZ</name>
<dbReference type="EMBL" id="UOFE01000013">
    <property type="protein sequence ID" value="VAW51157.1"/>
    <property type="molecule type" value="Genomic_DNA"/>
</dbReference>
<dbReference type="PROSITE" id="PS01314">
    <property type="entry name" value="UPF0047"/>
    <property type="match status" value="1"/>
</dbReference>